<dbReference type="GO" id="GO:0016020">
    <property type="term" value="C:membrane"/>
    <property type="evidence" value="ECO:0007669"/>
    <property type="project" value="UniProtKB-SubCell"/>
</dbReference>
<evidence type="ECO:0000256" key="10">
    <source>
        <dbReference type="ARBA" id="ARBA00040371"/>
    </source>
</evidence>
<evidence type="ECO:0000256" key="9">
    <source>
        <dbReference type="ARBA" id="ARBA00038867"/>
    </source>
</evidence>
<dbReference type="EC" id="2.3.1.250" evidence="9"/>
<evidence type="ECO:0000256" key="3">
    <source>
        <dbReference type="ARBA" id="ARBA00022687"/>
    </source>
</evidence>
<comment type="similarity">
    <text evidence="8">Belongs to the membrane-bound acyltransferase family. Porcupine subfamily.</text>
</comment>
<feature type="transmembrane region" description="Helical" evidence="12">
    <location>
        <begin position="390"/>
        <end position="411"/>
    </location>
</feature>
<dbReference type="GO" id="GO:0005783">
    <property type="term" value="C:endoplasmic reticulum"/>
    <property type="evidence" value="ECO:0007669"/>
    <property type="project" value="TreeGrafter"/>
</dbReference>
<dbReference type="GO" id="GO:1990698">
    <property type="term" value="F:palmitoleoyltransferase activity"/>
    <property type="evidence" value="ECO:0007669"/>
    <property type="project" value="UniProtKB-EC"/>
</dbReference>
<gene>
    <name evidence="13" type="ORF">HERILL_LOCUS16119</name>
</gene>
<proteinExistence type="inferred from homology"/>
<dbReference type="AlphaFoldDB" id="A0A7R8Z2R2"/>
<keyword evidence="2" id="KW-0808">Transferase</keyword>
<dbReference type="GO" id="GO:0016055">
    <property type="term" value="P:Wnt signaling pathway"/>
    <property type="evidence" value="ECO:0007669"/>
    <property type="project" value="UniProtKB-KW"/>
</dbReference>
<dbReference type="InParanoid" id="A0A7R8Z2R2"/>
<evidence type="ECO:0000256" key="8">
    <source>
        <dbReference type="ARBA" id="ARBA00038269"/>
    </source>
</evidence>
<evidence type="ECO:0000256" key="12">
    <source>
        <dbReference type="SAM" id="Phobius"/>
    </source>
</evidence>
<evidence type="ECO:0000256" key="7">
    <source>
        <dbReference type="ARBA" id="ARBA00023315"/>
    </source>
</evidence>
<dbReference type="OrthoDB" id="5968863at2759"/>
<evidence type="ECO:0000256" key="2">
    <source>
        <dbReference type="ARBA" id="ARBA00022679"/>
    </source>
</evidence>
<dbReference type="PANTHER" id="PTHR13906:SF12">
    <property type="entry name" value="PROTEIN-SERINE O-PALMITOLEOYLTRANSFERASE PORCUPINE"/>
    <property type="match status" value="1"/>
</dbReference>
<organism evidence="13 14">
    <name type="scientific">Hermetia illucens</name>
    <name type="common">Black soldier fly</name>
    <dbReference type="NCBI Taxonomy" id="343691"/>
    <lineage>
        <taxon>Eukaryota</taxon>
        <taxon>Metazoa</taxon>
        <taxon>Ecdysozoa</taxon>
        <taxon>Arthropoda</taxon>
        <taxon>Hexapoda</taxon>
        <taxon>Insecta</taxon>
        <taxon>Pterygota</taxon>
        <taxon>Neoptera</taxon>
        <taxon>Endopterygota</taxon>
        <taxon>Diptera</taxon>
        <taxon>Brachycera</taxon>
        <taxon>Stratiomyomorpha</taxon>
        <taxon>Stratiomyidae</taxon>
        <taxon>Hermetiinae</taxon>
        <taxon>Hermetia</taxon>
    </lineage>
</organism>
<evidence type="ECO:0000256" key="4">
    <source>
        <dbReference type="ARBA" id="ARBA00022692"/>
    </source>
</evidence>
<evidence type="ECO:0000256" key="6">
    <source>
        <dbReference type="ARBA" id="ARBA00023136"/>
    </source>
</evidence>
<evidence type="ECO:0000256" key="1">
    <source>
        <dbReference type="ARBA" id="ARBA00004141"/>
    </source>
</evidence>
<keyword evidence="4 12" id="KW-0812">Transmembrane</keyword>
<dbReference type="Pfam" id="PF03062">
    <property type="entry name" value="MBOAT"/>
    <property type="match status" value="1"/>
</dbReference>
<keyword evidence="7" id="KW-0012">Acyltransferase</keyword>
<name>A0A7R8Z2R2_HERIL</name>
<keyword evidence="6 12" id="KW-0472">Membrane</keyword>
<comment type="subcellular location">
    <subcellularLocation>
        <location evidence="1">Membrane</location>
        <topology evidence="1">Multi-pass membrane protein</topology>
    </subcellularLocation>
</comment>
<protein>
    <recommendedName>
        <fullName evidence="10">Protein-serine O-palmitoleoyltransferase porcupine</fullName>
        <ecNumber evidence="9">2.3.1.250</ecNumber>
    </recommendedName>
</protein>
<accession>A0A7R8Z2R2</accession>
<feature type="transmembrane region" description="Helical" evidence="12">
    <location>
        <begin position="204"/>
        <end position="226"/>
    </location>
</feature>
<keyword evidence="3" id="KW-0879">Wnt signaling pathway</keyword>
<feature type="transmembrane region" description="Helical" evidence="12">
    <location>
        <begin position="96"/>
        <end position="113"/>
    </location>
</feature>
<dbReference type="EMBL" id="LR899015">
    <property type="protein sequence ID" value="CAD7093861.1"/>
    <property type="molecule type" value="Genomic_DNA"/>
</dbReference>
<dbReference type="InterPro" id="IPR004299">
    <property type="entry name" value="MBOAT_fam"/>
</dbReference>
<dbReference type="GO" id="GO:0061355">
    <property type="term" value="P:Wnt protein secretion"/>
    <property type="evidence" value="ECO:0007669"/>
    <property type="project" value="TreeGrafter"/>
</dbReference>
<sequence length="461" mass="52506">MNYWDDYPEGAFDDPDLFLDQETASLSEIYENCILPSVRQIYNYVEVLLFYSFLFRVLSNVANRVQRLHFTVHLVSIICGNLALLAVFGSSAFFCILYIYAAYFILFILINCWGNITRGILGYLMAVSCMIVLTLYEIFEWNPVVWRQIRGVQMVATMKVVSLSFDVDAGILWTTDANCVLGPWVRYSEYISVARGSKLLDIKVLLWTVVNFVLVFIFAMASNCLVPNVIGSNSWKWLVAYRDALSFRCSHYFISSLSQLTMATSGFARPEESVHYSPLVGYQVVKPFSMEMPRSLSQVVTDWNIPIHLWLKQYIFRVIRRKSITLAIFLTYFVSSMLHGLNLQLAAVLLSLGVFSLIEHNLRGTIAEYLSACVRANPCKPNCDHRLKRFSPICLIVNILFSGFTIVHLAFLGSTFNSTTVAGIEDENSAVFGAWNRWSDLNFASYWICFGCLLCDILLKV</sequence>
<dbReference type="InterPro" id="IPR049941">
    <property type="entry name" value="LPLAT_7/PORCN-like"/>
</dbReference>
<dbReference type="PANTHER" id="PTHR13906">
    <property type="entry name" value="PORCUPINE"/>
    <property type="match status" value="1"/>
</dbReference>
<dbReference type="FunCoup" id="A0A7R8Z2R2">
    <property type="interactions" value="412"/>
</dbReference>
<dbReference type="GO" id="GO:0017147">
    <property type="term" value="F:Wnt-protein binding"/>
    <property type="evidence" value="ECO:0007669"/>
    <property type="project" value="TreeGrafter"/>
</dbReference>
<comment type="catalytic activity">
    <reaction evidence="11">
        <text>[Wnt protein]-L-serine + (9Z)-hexadecenoyl-CoA = [Wnt protein]-O-(9Z)-hexadecenoyl-L-serine + CoA</text>
        <dbReference type="Rhea" id="RHEA:45336"/>
        <dbReference type="Rhea" id="RHEA-COMP:11170"/>
        <dbReference type="Rhea" id="RHEA-COMP:11171"/>
        <dbReference type="ChEBI" id="CHEBI:29999"/>
        <dbReference type="ChEBI" id="CHEBI:57287"/>
        <dbReference type="ChEBI" id="CHEBI:61540"/>
        <dbReference type="ChEBI" id="CHEBI:85189"/>
        <dbReference type="EC" id="2.3.1.250"/>
    </reaction>
</comment>
<evidence type="ECO:0000313" key="14">
    <source>
        <dbReference type="Proteomes" id="UP000594454"/>
    </source>
</evidence>
<dbReference type="Proteomes" id="UP000594454">
    <property type="component" value="Chromosome 7"/>
</dbReference>
<feature type="transmembrane region" description="Helical" evidence="12">
    <location>
        <begin position="41"/>
        <end position="58"/>
    </location>
</feature>
<reference evidence="13 14" key="1">
    <citation type="submission" date="2020-11" db="EMBL/GenBank/DDBJ databases">
        <authorList>
            <person name="Wallbank WR R."/>
            <person name="Pardo Diaz C."/>
            <person name="Kozak K."/>
            <person name="Martin S."/>
            <person name="Jiggins C."/>
            <person name="Moest M."/>
            <person name="Warren A I."/>
            <person name="Generalovic N T."/>
            <person name="Byers J.R.P. K."/>
            <person name="Montejo-Kovacevich G."/>
            <person name="Yen C E."/>
        </authorList>
    </citation>
    <scope>NUCLEOTIDE SEQUENCE [LARGE SCALE GENOMIC DNA]</scope>
</reference>
<keyword evidence="5 12" id="KW-1133">Transmembrane helix</keyword>
<evidence type="ECO:0000313" key="13">
    <source>
        <dbReference type="EMBL" id="CAD7093861.1"/>
    </source>
</evidence>
<evidence type="ECO:0000256" key="11">
    <source>
        <dbReference type="ARBA" id="ARBA00047978"/>
    </source>
</evidence>
<dbReference type="GO" id="GO:0030258">
    <property type="term" value="P:lipid modification"/>
    <property type="evidence" value="ECO:0007669"/>
    <property type="project" value="TreeGrafter"/>
</dbReference>
<feature type="transmembrane region" description="Helical" evidence="12">
    <location>
        <begin position="70"/>
        <end position="90"/>
    </location>
</feature>
<evidence type="ECO:0000256" key="5">
    <source>
        <dbReference type="ARBA" id="ARBA00022989"/>
    </source>
</evidence>
<keyword evidence="14" id="KW-1185">Reference proteome</keyword>
<feature type="transmembrane region" description="Helical" evidence="12">
    <location>
        <begin position="120"/>
        <end position="139"/>
    </location>
</feature>